<dbReference type="EMBL" id="NPDR01000005">
    <property type="protein sequence ID" value="PJZ48624.1"/>
    <property type="molecule type" value="Genomic_DNA"/>
</dbReference>
<dbReference type="GO" id="GO:0005524">
    <property type="term" value="F:ATP binding"/>
    <property type="evidence" value="ECO:0007669"/>
    <property type="project" value="UniProtKB-KW"/>
</dbReference>
<dbReference type="InterPro" id="IPR041628">
    <property type="entry name" value="ChlI/MoxR_AAA_lid"/>
</dbReference>
<organism evidence="6 7">
    <name type="scientific">Leptospira saintgironsiae</name>
    <dbReference type="NCBI Taxonomy" id="2023183"/>
    <lineage>
        <taxon>Bacteria</taxon>
        <taxon>Pseudomonadati</taxon>
        <taxon>Spirochaetota</taxon>
        <taxon>Spirochaetia</taxon>
        <taxon>Leptospirales</taxon>
        <taxon>Leptospiraceae</taxon>
        <taxon>Leptospira</taxon>
    </lineage>
</organism>
<evidence type="ECO:0000259" key="5">
    <source>
        <dbReference type="Pfam" id="PF17863"/>
    </source>
</evidence>
<evidence type="ECO:0000259" key="4">
    <source>
        <dbReference type="Pfam" id="PF07726"/>
    </source>
</evidence>
<protein>
    <submittedName>
        <fullName evidence="6">ATPase</fullName>
    </submittedName>
</protein>
<feature type="domain" description="ATPase AAA-3" evidence="4">
    <location>
        <begin position="55"/>
        <end position="185"/>
    </location>
</feature>
<dbReference type="PANTHER" id="PTHR42759:SF1">
    <property type="entry name" value="MAGNESIUM-CHELATASE SUBUNIT CHLD"/>
    <property type="match status" value="1"/>
</dbReference>
<evidence type="ECO:0000313" key="6">
    <source>
        <dbReference type="EMBL" id="PJZ48624.1"/>
    </source>
</evidence>
<feature type="domain" description="ChlI/MoxR AAA lid" evidence="5">
    <location>
        <begin position="263"/>
        <end position="319"/>
    </location>
</feature>
<dbReference type="OrthoDB" id="9808397at2"/>
<dbReference type="Gene3D" id="1.10.8.80">
    <property type="entry name" value="Magnesium chelatase subunit I, C-Terminal domain"/>
    <property type="match status" value="1"/>
</dbReference>
<accession>A0A2M9YAN3</accession>
<comment type="caution">
    <text evidence="6">The sequence shown here is derived from an EMBL/GenBank/DDBJ whole genome shotgun (WGS) entry which is preliminary data.</text>
</comment>
<dbReference type="InterPro" id="IPR011703">
    <property type="entry name" value="ATPase_AAA-3"/>
</dbReference>
<keyword evidence="1" id="KW-0547">Nucleotide-binding</keyword>
<evidence type="ECO:0000256" key="3">
    <source>
        <dbReference type="ARBA" id="ARBA00061607"/>
    </source>
</evidence>
<dbReference type="PANTHER" id="PTHR42759">
    <property type="entry name" value="MOXR FAMILY PROTEIN"/>
    <property type="match status" value="1"/>
</dbReference>
<dbReference type="AlphaFoldDB" id="A0A2M9YAN3"/>
<dbReference type="FunFam" id="3.40.50.300:FF:000640">
    <property type="entry name" value="MoxR family ATPase"/>
    <property type="match status" value="1"/>
</dbReference>
<dbReference type="RefSeq" id="WP_100710719.1">
    <property type="nucleotide sequence ID" value="NZ_NPDR01000005.1"/>
</dbReference>
<dbReference type="GO" id="GO:0016887">
    <property type="term" value="F:ATP hydrolysis activity"/>
    <property type="evidence" value="ECO:0007669"/>
    <property type="project" value="InterPro"/>
</dbReference>
<reference evidence="6 7" key="1">
    <citation type="submission" date="2017-07" db="EMBL/GenBank/DDBJ databases">
        <title>Leptospira spp. isolated from tropical soils.</title>
        <authorList>
            <person name="Thibeaux R."/>
            <person name="Iraola G."/>
            <person name="Ferres I."/>
            <person name="Bierque E."/>
            <person name="Girault D."/>
            <person name="Soupe-Gilbert M.-E."/>
            <person name="Picardeau M."/>
            <person name="Goarant C."/>
        </authorList>
    </citation>
    <scope>NUCLEOTIDE SEQUENCE [LARGE SCALE GENOMIC DNA]</scope>
    <source>
        <strain evidence="6 7">FH4-C-A2</strain>
    </source>
</reference>
<dbReference type="Gene3D" id="3.40.50.300">
    <property type="entry name" value="P-loop containing nucleotide triphosphate hydrolases"/>
    <property type="match status" value="1"/>
</dbReference>
<keyword evidence="7" id="KW-1185">Reference proteome</keyword>
<name>A0A2M9YAN3_9LEPT</name>
<dbReference type="Pfam" id="PF17863">
    <property type="entry name" value="AAA_lid_2"/>
    <property type="match status" value="1"/>
</dbReference>
<sequence>MESIAKDRENIPLTESDIHFAKDTLDRIRQELAGEITGQEAVVKNLLISLACQGHVLLEGMPGLAKTLLAKSLSSALDLDFKRVQFTPDLLPADLIGTVVFNPKNGEFNTRKGPIFTGVLLADEINRAPAKVQSALLECMEERTVTIGENTFPLERPFLVLATENPIDQDGTYPLPEAQMDRFFMKVLVDYPDMEEELAILEQHGNLATGPKRIKKTATAKDVLRISSLVDRVHVEPKLKSYIVRLVRNTRPEEKTVPDLLPYVKHGASPRASLSLLKASKAKALWEGRDYVAPEDVKAVLPEILRHRILLTFEAISEDVGIESVVRIVSDATQVL</sequence>
<dbReference type="SUPFAM" id="SSF52540">
    <property type="entry name" value="P-loop containing nucleoside triphosphate hydrolases"/>
    <property type="match status" value="1"/>
</dbReference>
<gene>
    <name evidence="6" type="ORF">CH362_12700</name>
</gene>
<dbReference type="InterPro" id="IPR027417">
    <property type="entry name" value="P-loop_NTPase"/>
</dbReference>
<dbReference type="PIRSF" id="PIRSF002849">
    <property type="entry name" value="AAA_ATPase_chaperone_MoxR_prd"/>
    <property type="match status" value="1"/>
</dbReference>
<evidence type="ECO:0000313" key="7">
    <source>
        <dbReference type="Proteomes" id="UP000231926"/>
    </source>
</evidence>
<proteinExistence type="inferred from homology"/>
<evidence type="ECO:0000256" key="1">
    <source>
        <dbReference type="ARBA" id="ARBA00022741"/>
    </source>
</evidence>
<dbReference type="InterPro" id="IPR050764">
    <property type="entry name" value="CbbQ/NirQ/NorQ/GpvN"/>
</dbReference>
<keyword evidence="2" id="KW-0067">ATP-binding</keyword>
<dbReference type="Pfam" id="PF07726">
    <property type="entry name" value="AAA_3"/>
    <property type="match status" value="1"/>
</dbReference>
<dbReference type="Proteomes" id="UP000231926">
    <property type="component" value="Unassembled WGS sequence"/>
</dbReference>
<comment type="similarity">
    <text evidence="3">Belongs to the MoxR family.</text>
</comment>
<evidence type="ECO:0000256" key="2">
    <source>
        <dbReference type="ARBA" id="ARBA00022840"/>
    </source>
</evidence>